<evidence type="ECO:0000313" key="2">
    <source>
        <dbReference type="Proteomes" id="UP000319818"/>
    </source>
</evidence>
<dbReference type="OrthoDB" id="165683at2"/>
<dbReference type="AlphaFoldDB" id="A0A543FPA9"/>
<gene>
    <name evidence="1" type="ORF">FB388_7042</name>
</gene>
<protein>
    <submittedName>
        <fullName evidence="1">Uncharacterized protein with GYD domain</fullName>
    </submittedName>
</protein>
<keyword evidence="2" id="KW-1185">Reference proteome</keyword>
<comment type="caution">
    <text evidence="1">The sequence shown here is derived from an EMBL/GenBank/DDBJ whole genome shotgun (WGS) entry which is preliminary data.</text>
</comment>
<dbReference type="Proteomes" id="UP000319818">
    <property type="component" value="Unassembled WGS sequence"/>
</dbReference>
<evidence type="ECO:0000313" key="1">
    <source>
        <dbReference type="EMBL" id="TQM35606.1"/>
    </source>
</evidence>
<accession>A0A543FPA9</accession>
<reference evidence="1 2" key="1">
    <citation type="submission" date="2019-06" db="EMBL/GenBank/DDBJ databases">
        <title>Sequencing the genomes of 1000 actinobacteria strains.</title>
        <authorList>
            <person name="Klenk H.-P."/>
        </authorList>
    </citation>
    <scope>NUCLEOTIDE SEQUENCE [LARGE SCALE GENOMIC DNA]</scope>
    <source>
        <strain evidence="1 2">DSM 45511</strain>
    </source>
</reference>
<sequence>MAKFAVFFSYKPETWNQMLMKPGDRATAVRDLASSLGGSLESLYFMFGERDGFVVVDVPDADSAAAVSIAVTSSGAFSHMETHQLISPDDLPAVLEKAARAREAYRPPGE</sequence>
<dbReference type="InterPro" id="IPR014845">
    <property type="entry name" value="GYD/TTHA1554"/>
</dbReference>
<name>A0A543FPA9_9PSEU</name>
<organism evidence="1 2">
    <name type="scientific">Pseudonocardia cypriaca</name>
    <dbReference type="NCBI Taxonomy" id="882449"/>
    <lineage>
        <taxon>Bacteria</taxon>
        <taxon>Bacillati</taxon>
        <taxon>Actinomycetota</taxon>
        <taxon>Actinomycetes</taxon>
        <taxon>Pseudonocardiales</taxon>
        <taxon>Pseudonocardiaceae</taxon>
        <taxon>Pseudonocardia</taxon>
    </lineage>
</organism>
<dbReference type="EMBL" id="VFPH01000003">
    <property type="protein sequence ID" value="TQM35606.1"/>
    <property type="molecule type" value="Genomic_DNA"/>
</dbReference>
<dbReference type="RefSeq" id="WP_142106925.1">
    <property type="nucleotide sequence ID" value="NZ_VFPH01000003.1"/>
</dbReference>
<dbReference type="Pfam" id="PF08734">
    <property type="entry name" value="GYD"/>
    <property type="match status" value="1"/>
</dbReference>
<proteinExistence type="predicted"/>